<evidence type="ECO:0000313" key="2">
    <source>
        <dbReference type="Proteomes" id="UP000806522"/>
    </source>
</evidence>
<sequence>MKDGFFKCILGISFISIIAGCSNNTQAKQEIDATASKESVRDTVKENYVKFLDEAAAAPITEYELYDGFRFDMSKKQFNSRYSKYKNKENDYVQIKINNQVYTAKLEGKYLNDKLYNLEFTILSVGSGDYKAPSSSAVNSLVNYFSSQYSDYKHLFIREPLTTGPTHLWKKNNLIVSVSSLYAGSEINSISLEYENYPIIRGVSKKLSADQMKRIREKAEAKKNNENDPVVGMFKCKKTNDKYLFNGDGTGYFFTGGTNTEFKWSRKDDIVTLTYDAFGKEYLLFDYKKKTLKEDSESYGMLVFEKI</sequence>
<reference evidence="1" key="1">
    <citation type="submission" date="2019-04" db="EMBL/GenBank/DDBJ databases">
        <title>Evolution of Biomass-Degrading Anaerobic Consortia Revealed by Metagenomics.</title>
        <authorList>
            <person name="Peng X."/>
        </authorList>
    </citation>
    <scope>NUCLEOTIDE SEQUENCE</scope>
    <source>
        <strain evidence="1">SIG140</strain>
    </source>
</reference>
<gene>
    <name evidence="1" type="ORF">E7101_00100</name>
</gene>
<dbReference type="Proteomes" id="UP000806522">
    <property type="component" value="Unassembled WGS sequence"/>
</dbReference>
<protein>
    <recommendedName>
        <fullName evidence="3">Lipoprotein</fullName>
    </recommendedName>
</protein>
<proteinExistence type="predicted"/>
<evidence type="ECO:0008006" key="3">
    <source>
        <dbReference type="Google" id="ProtNLM"/>
    </source>
</evidence>
<evidence type="ECO:0000313" key="1">
    <source>
        <dbReference type="EMBL" id="MBE6269347.1"/>
    </source>
</evidence>
<accession>A0A9D5NZ55</accession>
<dbReference type="PROSITE" id="PS51257">
    <property type="entry name" value="PROKAR_LIPOPROTEIN"/>
    <property type="match status" value="1"/>
</dbReference>
<comment type="caution">
    <text evidence="1">The sequence shown here is derived from an EMBL/GenBank/DDBJ whole genome shotgun (WGS) entry which is preliminary data.</text>
</comment>
<name>A0A9D5NZ55_XYLRU</name>
<dbReference type="AlphaFoldDB" id="A0A9D5NZ55"/>
<dbReference type="EMBL" id="SUYC01000001">
    <property type="protein sequence ID" value="MBE6269347.1"/>
    <property type="molecule type" value="Genomic_DNA"/>
</dbReference>
<organism evidence="1 2">
    <name type="scientific">Xylanibacter ruminicola</name>
    <name type="common">Prevotella ruminicola</name>
    <dbReference type="NCBI Taxonomy" id="839"/>
    <lineage>
        <taxon>Bacteria</taxon>
        <taxon>Pseudomonadati</taxon>
        <taxon>Bacteroidota</taxon>
        <taxon>Bacteroidia</taxon>
        <taxon>Bacteroidales</taxon>
        <taxon>Prevotellaceae</taxon>
        <taxon>Xylanibacter</taxon>
    </lineage>
</organism>